<feature type="domain" description="Integrase zinc-binding" evidence="1">
    <location>
        <begin position="18"/>
        <end position="70"/>
    </location>
</feature>
<dbReference type="AlphaFoldDB" id="A0AAF0TS91"/>
<dbReference type="Gene3D" id="1.10.340.70">
    <property type="match status" value="1"/>
</dbReference>
<name>A0AAF0TS91_SOLVR</name>
<accession>A0AAF0TS91</accession>
<evidence type="ECO:0000259" key="1">
    <source>
        <dbReference type="Pfam" id="PF17921"/>
    </source>
</evidence>
<dbReference type="Proteomes" id="UP001234989">
    <property type="component" value="Chromosome 4"/>
</dbReference>
<evidence type="ECO:0000313" key="3">
    <source>
        <dbReference type="Proteomes" id="UP001234989"/>
    </source>
</evidence>
<protein>
    <recommendedName>
        <fullName evidence="1">Integrase zinc-binding domain-containing protein</fullName>
    </recommendedName>
</protein>
<keyword evidence="3" id="KW-1185">Reference proteome</keyword>
<dbReference type="Pfam" id="PF17921">
    <property type="entry name" value="Integrase_H2C2"/>
    <property type="match status" value="1"/>
</dbReference>
<organism evidence="2 3">
    <name type="scientific">Solanum verrucosum</name>
    <dbReference type="NCBI Taxonomy" id="315347"/>
    <lineage>
        <taxon>Eukaryota</taxon>
        <taxon>Viridiplantae</taxon>
        <taxon>Streptophyta</taxon>
        <taxon>Embryophyta</taxon>
        <taxon>Tracheophyta</taxon>
        <taxon>Spermatophyta</taxon>
        <taxon>Magnoliopsida</taxon>
        <taxon>eudicotyledons</taxon>
        <taxon>Gunneridae</taxon>
        <taxon>Pentapetalae</taxon>
        <taxon>asterids</taxon>
        <taxon>lamiids</taxon>
        <taxon>Solanales</taxon>
        <taxon>Solanaceae</taxon>
        <taxon>Solanoideae</taxon>
        <taxon>Solaneae</taxon>
        <taxon>Solanum</taxon>
    </lineage>
</organism>
<dbReference type="InterPro" id="IPR041588">
    <property type="entry name" value="Integrase_H2C2"/>
</dbReference>
<gene>
    <name evidence="2" type="ORF">MTR67_017470</name>
</gene>
<proteinExistence type="predicted"/>
<dbReference type="PANTHER" id="PTHR46148">
    <property type="entry name" value="CHROMO DOMAIN-CONTAINING PROTEIN"/>
    <property type="match status" value="1"/>
</dbReference>
<dbReference type="PANTHER" id="PTHR46148:SF60">
    <property type="entry name" value="CHROMO DOMAIN-CONTAINING PROTEIN"/>
    <property type="match status" value="1"/>
</dbReference>
<reference evidence="2" key="1">
    <citation type="submission" date="2023-08" db="EMBL/GenBank/DDBJ databases">
        <title>A de novo genome assembly of Solanum verrucosum Schlechtendal, a Mexican diploid species geographically isolated from the other diploid A-genome species in potato relatives.</title>
        <authorList>
            <person name="Hosaka K."/>
        </authorList>
    </citation>
    <scope>NUCLEOTIDE SEQUENCE</scope>
    <source>
        <tissue evidence="2">Young leaves</tissue>
    </source>
</reference>
<sequence length="214" mass="25628">MLDVKVEQDNDPTLVELKKTISEAHNSRYSIHLVATMMYRDLREVYWWNEMKKDILEFVAKCPNCKQVKVEHQKLGGPELVHEVMEKVRLIRNRMRRAWSRHKYYVHMRRKELKFDVDDWIYLKISPMKGVMRFDLAYMHPIFHVSFLKKCIGDPTTIVLLEDVRVKESLSYKDVPVETLDCQVRKLRNKEVASMKVLWMNQLVEPATWEGKAY</sequence>
<evidence type="ECO:0000313" key="2">
    <source>
        <dbReference type="EMBL" id="WMV24085.1"/>
    </source>
</evidence>
<dbReference type="EMBL" id="CP133615">
    <property type="protein sequence ID" value="WMV24085.1"/>
    <property type="molecule type" value="Genomic_DNA"/>
</dbReference>